<dbReference type="RefSeq" id="WP_143099133.1">
    <property type="nucleotide sequence ID" value="NZ_FOYZ01000003.1"/>
</dbReference>
<evidence type="ECO:0000256" key="5">
    <source>
        <dbReference type="ARBA" id="ARBA00023194"/>
    </source>
</evidence>
<protein>
    <submittedName>
        <fullName evidence="7">Non-ribosomal peptide synthase domain TIGR01720/amino acid adenylation domain-containing protein</fullName>
    </submittedName>
</protein>
<dbReference type="NCBIfam" id="NF003417">
    <property type="entry name" value="PRK04813.1"/>
    <property type="match status" value="3"/>
</dbReference>
<dbReference type="InterPro" id="IPR036736">
    <property type="entry name" value="ACP-like_sf"/>
</dbReference>
<evidence type="ECO:0000256" key="2">
    <source>
        <dbReference type="ARBA" id="ARBA00006432"/>
    </source>
</evidence>
<keyword evidence="5" id="KW-0045">Antibiotic biosynthesis</keyword>
<keyword evidence="8" id="KW-1185">Reference proteome</keyword>
<dbReference type="PANTHER" id="PTHR45527:SF1">
    <property type="entry name" value="FATTY ACID SYNTHASE"/>
    <property type="match status" value="1"/>
</dbReference>
<dbReference type="GO" id="GO:0003824">
    <property type="term" value="F:catalytic activity"/>
    <property type="evidence" value="ECO:0007669"/>
    <property type="project" value="InterPro"/>
</dbReference>
<gene>
    <name evidence="7" type="ORF">SAMN05661086_01164</name>
</gene>
<dbReference type="Pfam" id="PF00550">
    <property type="entry name" value="PP-binding"/>
    <property type="match status" value="3"/>
</dbReference>
<dbReference type="NCBIfam" id="TIGR01733">
    <property type="entry name" value="AA-adenyl-dom"/>
    <property type="match status" value="3"/>
</dbReference>
<dbReference type="Gene3D" id="2.30.38.10">
    <property type="entry name" value="Luciferase, Domain 3"/>
    <property type="match status" value="3"/>
</dbReference>
<dbReference type="Gene3D" id="3.30.559.30">
    <property type="entry name" value="Nonribosomal peptide synthetase, condensation domain"/>
    <property type="match status" value="4"/>
</dbReference>
<dbReference type="CDD" id="cd12117">
    <property type="entry name" value="A_NRPS_Srf_like"/>
    <property type="match status" value="1"/>
</dbReference>
<name>A0A1I6ITC5_9FIRM</name>
<dbReference type="OrthoDB" id="9778383at2"/>
<evidence type="ECO:0000256" key="1">
    <source>
        <dbReference type="ARBA" id="ARBA00001957"/>
    </source>
</evidence>
<accession>A0A1I6ITC5</accession>
<dbReference type="InterPro" id="IPR010071">
    <property type="entry name" value="AA_adenyl_dom"/>
</dbReference>
<dbReference type="PROSITE" id="PS50075">
    <property type="entry name" value="CARRIER"/>
    <property type="match status" value="3"/>
</dbReference>
<dbReference type="FunFam" id="3.40.50.12780:FF:000012">
    <property type="entry name" value="Non-ribosomal peptide synthetase"/>
    <property type="match status" value="1"/>
</dbReference>
<evidence type="ECO:0000313" key="8">
    <source>
        <dbReference type="Proteomes" id="UP000199659"/>
    </source>
</evidence>
<dbReference type="FunFam" id="2.30.38.10:FF:000001">
    <property type="entry name" value="Non-ribosomal peptide synthetase PvdI"/>
    <property type="match status" value="1"/>
</dbReference>
<feature type="domain" description="Carrier" evidence="6">
    <location>
        <begin position="775"/>
        <end position="849"/>
    </location>
</feature>
<dbReference type="InterPro" id="IPR020806">
    <property type="entry name" value="PKS_PP-bd"/>
</dbReference>
<dbReference type="InterPro" id="IPR020845">
    <property type="entry name" value="AMP-binding_CS"/>
</dbReference>
<dbReference type="Pfam" id="PF00501">
    <property type="entry name" value="AMP-binding"/>
    <property type="match status" value="3"/>
</dbReference>
<dbReference type="InterPro" id="IPR025110">
    <property type="entry name" value="AMP-bd_C"/>
</dbReference>
<dbReference type="GO" id="GO:0044550">
    <property type="term" value="P:secondary metabolite biosynthetic process"/>
    <property type="evidence" value="ECO:0007669"/>
    <property type="project" value="UniProtKB-ARBA"/>
</dbReference>
<keyword evidence="3" id="KW-0596">Phosphopantetheine</keyword>
<feature type="non-terminal residue" evidence="7">
    <location>
        <position position="1"/>
    </location>
</feature>
<proteinExistence type="inferred from homology"/>
<dbReference type="SMART" id="SM00823">
    <property type="entry name" value="PKS_PP"/>
    <property type="match status" value="2"/>
</dbReference>
<dbReference type="PROSITE" id="PS00012">
    <property type="entry name" value="PHOSPHOPANTETHEINE"/>
    <property type="match status" value="2"/>
</dbReference>
<dbReference type="SUPFAM" id="SSF52777">
    <property type="entry name" value="CoA-dependent acyltransferases"/>
    <property type="match status" value="7"/>
</dbReference>
<dbReference type="FunFam" id="1.10.1200.10:FF:000005">
    <property type="entry name" value="Nonribosomal peptide synthetase 1"/>
    <property type="match status" value="2"/>
</dbReference>
<evidence type="ECO:0000256" key="3">
    <source>
        <dbReference type="ARBA" id="ARBA00022450"/>
    </source>
</evidence>
<dbReference type="FunFam" id="3.30.300.30:FF:000010">
    <property type="entry name" value="Enterobactin synthetase component F"/>
    <property type="match status" value="1"/>
</dbReference>
<dbReference type="Gene3D" id="3.40.50.980">
    <property type="match status" value="6"/>
</dbReference>
<dbReference type="Pfam" id="PF13193">
    <property type="entry name" value="AMP-binding_C"/>
    <property type="match status" value="1"/>
</dbReference>
<evidence type="ECO:0000256" key="4">
    <source>
        <dbReference type="ARBA" id="ARBA00022553"/>
    </source>
</evidence>
<dbReference type="Gene3D" id="3.30.559.10">
    <property type="entry name" value="Chloramphenicol acetyltransferase-like domain"/>
    <property type="match status" value="4"/>
</dbReference>
<comment type="similarity">
    <text evidence="2">Belongs to the ATP-dependent AMP-binding enzyme family.</text>
</comment>
<dbReference type="GO" id="GO:0008610">
    <property type="term" value="P:lipid biosynthetic process"/>
    <property type="evidence" value="ECO:0007669"/>
    <property type="project" value="UniProtKB-ARBA"/>
</dbReference>
<dbReference type="Pfam" id="PF00668">
    <property type="entry name" value="Condensation"/>
    <property type="match status" value="4"/>
</dbReference>
<dbReference type="Proteomes" id="UP000199659">
    <property type="component" value="Unassembled WGS sequence"/>
</dbReference>
<dbReference type="PANTHER" id="PTHR45527">
    <property type="entry name" value="NONRIBOSOMAL PEPTIDE SYNTHETASE"/>
    <property type="match status" value="1"/>
</dbReference>
<dbReference type="Gene3D" id="1.10.1200.10">
    <property type="entry name" value="ACP-like"/>
    <property type="match status" value="3"/>
</dbReference>
<dbReference type="InterPro" id="IPR023213">
    <property type="entry name" value="CAT-like_dom_sf"/>
</dbReference>
<keyword evidence="4" id="KW-0597">Phosphoprotein</keyword>
<sequence length="3567" mass="411323">SYTDYSCWAKDRKLEKERAYWNQVFEEPAQVLELPTDAGRGRLRDSQGGRVSRTLPESVRENIKDYCQSHGMTEYMVLLGGLMVLLGAYSGQEDITVGTVAAGRTRRETEEVIGMFANTLVMRGYPEKEKQVKAFFEEIRETGIKGYENQEYPYWRLAEEKGGKRELSRNPLFDVMLVLQDGEAMEYRLNGVESSLEADGAGEVQFELTFQIKRNEKEEEVSLEYSRELYQEETARWMLEHYVECLGWMLEHPEEPLGKVELAGEEEKKKILQEFNYTEKKCFQERNIVELFEKQVSLYPKKQAVSFQNHTVSYEELDQWSDYIAVLLQEKGVEKGDRVALIIERGIKAIVGILGIEKAGGVYLPVEPEVPEDRCLYMLQDSQVKAILTEETQKLTYLPDHFMRIAVPEKDSRREQCKVRPVIIEQDNPAYIIYTSGTTGKPKGVLVNHRGLVNLAYYFVSDLEISDTDSILQFASLMFDASVWEITMALLTGADLVILPERIKLDIQRTEAYLKEHHVTVATLPPNYYSQMQDTKLQLVITAGSRTDKNIVEKSAGKRYVNAYGPTETTVCATHWERDGSTIPENIPIGRPILNSQVYILQNDKLCGIGIPGELCIAGEGVAQEYIQKEELTREKFAENPFGEGRMYRSGDLARWLPDGNIEFLGRIDEQVKIRGYRIEPGEIESALCQIPSITDAAVIVIEEENGDKEICGYLVSPEKLNITNIKEILAKSLPVYMIPAYMMQIEKIPVTRSGKVDKRALPEVQKARKEQYTAPETEEEILLCQLLEEILRADQVGVQDNFFELGGDSIKAIRLVSKVREKKYELSVKDMIEQYTVKNIAAKMKPLLKWEVKQSEVTGMVPKIPVMKEFLKWKLEKPEHFNQEVLLENVSYTEEEIREVLRELAVHHDMLRLVKRDKDFEILSVEKSQLYQLRCITITEKNIWTEMEKHCNDVQSGIDLEQGPLLHAILFDTPEGRYVFICIHHLAVDGVSWNILLDDWELAINQLRSKKRIQLPPKTTSFIEWGNELQKYALQIGVDEKKYWENIIEQIPEASVKAVFGEDKGTGEVNLSLSKEETENLIKFTRLPYHTEVNDILLAALGRAFYKMTGQNKIAVELERHGREEIGKNIRLDRTVGWFTNLVPVILRSDENIGDSIASVKDMLKTIPHNGIGAGILRENLPDFKPAVYFNYMGERSGDDRQKVKVRYAFGRSIAEENKLPGDISLNGEVYNHCLIFSVKYDKKYGDDWIQKWTACYKDSIQELVIFCMEQKEPIKTCSDFLLAGIQKEDLKLLYNHTKNIGKIDNIYPLTSLQQGMLYAKIMNSSASDYVVQKVYHITGTCYPDYIPDVLHALCCKYEVLKSAFCYQKIKEPCQIIFEERQMEFLWEDYTGKLDKETAFHQMLKEDIDRGFDLEQDSLLRVKMIKFSNRCYHMVISFHHIILDGWSIALVYSDFWKYYKMLVKGYSAEQVHQLAKDEALPYEDYIRWMLKTDKAGAAAYWSKVLKEYDGNAEIKPAGLQLETLEKVSRRKQRIAKETVWNLKKISKENHVTINSAVELAWGILLQKYNKSKDVVFGKVVSGRNAEVENMDYRAGLFINTVVTRAVVSETDTVADLMKKIQKQSSEGSSYDYCSLADIMSYAGNGRNLVKTLFVFENYYSEESKEWQEAGLSVDADPAREKTNYDITVTISDQETFLVEVLYNPAVYTEEEIDLVLQRYERILEVIPASLNCMVTELDVLTDKEKQLVLKEFNQTYRPWPKEQTVTELLEQQVEKTPNKTAVVYHEKSLTYEELNEKSERFATFLKNRGVGKGDFIAVMAEKSLEVVVAICGIMKAGAAYIPIDVSYPAERIQYILGDSQPKFLIWKEACHIETDIPYIVLTDQSIWEEEGEWTENKSHPSDLAYVIYTSGTTGTPKGVMVEHKNIVKLVMNADYTVMDTHSVVLQTGALAFDASTYEIWGTFLNGGELHLIDDKILLHVKKLKEYIVSNKINTMFLTTALFNQMLNFDETMFDTLEHLMFGGEKTAEKQVVLLQEKKRPVDFRNVYGPTETTTFAAHYRIQEQKRYKTPIGRPIANTQAYILNDRQLCGICMPGELCIGGDGVSRGYLNRPDLTQSKFLKNPFGEGNLYCSGDLARWLPDGNIEYLGRLDDQVKVRGFRIELGEIQSRLRNLSNISDAVVILKEEESGDKQILAFFVAEEELDISEIRRQLSAKMPEYMIPTGIMQIKEIPVTQNGKVDKGKLLAEKISSISEREYIPPEDELEETVCSIFELVLGVERIGIKDDFYRMGGHSLKAIQLVNQIEQQTGYLLEISDILENSTVQQLAVFMKDRDKTKQQPLAKADEKPEYAMTEVQRRMYMLQCASPDSIHYNMPDCLEIIGQFNEKKLKETFQKLVQRHSALRTTFHIADGKWIQKIHKSAELSIPTKHITGGVEEAFRNFVRPFHLSEELPIRVEIVLEKDRSWLFVDIHHIAADGSSISILKREFEQLYNDNPIPDPSRQFIDYSQWLLTQNYEKQKSYWKTVFEKDVKPVELPYDYRKKKNERNLGSTERYRLSKEIYQSVSTLAKKERVTANMIFLSAVSVLLSKYSGEEDVVIGCPVMARNHKDADNIVGMFVNTVPVRLYPSAKQSFQDYLTEVKQRAVEAYKNRDCSLEDIIPEKYVERDSMQNPLFQVAVIYQNLEPYSYRGNGFVCRQTPVDTGIYKFDLSFEIIEEEADYQIALNYNRSLFEKETARRILEELEQVVFQCLKNPESELAGIDVLTRQERQKVLEDFNQTRALYDTSLSYLDMLEERMQKTPDKTALVWKEQKISFRELDRLSQKIAQYIRSNSVKKEDICAIMVTPSAEMFIGAIGIMRAGCAYMPVDSNYPEERIKYMLEKSNAVLILTEQQFADREEFRGRKTGIIKDILKENQKQGQEKAEKVYPDNLAYVIFTSGSTGKPKGVMIEHKALVNMVHWHNRYFGLTEEDRSIKYAGFGFDASVHEMYPQLIAGVEIHIIPEEIRMDMVKLRKYVEDNKITIGFMPTPICEQFMKKECRALRMMITGGDKLRSFCDWYTLYNNYGPTENTVVSTVFQVDRFYENIPIGRPIDNVCVYVLDKNLKPVPIGIPGELMISGSGLARGYLNDEKLTEERFIDNPYIPGTKMYRTGDVVRWLTDGNLEFLGRNDEQIKIRGNRVEAGEIENAAKQQKEVSDCVIHVLEDEKNIQRIVLYYISKRELDAAALKETMKKRLPSYMIPDAFVWLEKFVYSANSKVDKKQLPVPDFSAYRTNAEVVEASNEYEKNLLAIWKSILNIPSAGITDNFFELGGNSLLVTVMHSEIQQLYPDILTVGDIFANPSIRDLAEAIRRLQDKKEHILQRMKLELVDDKEGSEMEFAYSFTEKEIYQLYDWCEQDGEQIKIFFIAVWEYLLSQIVQDTELCFQIREGKHKYYEYHSKKLEEAVFDDILEAVVQKTDRERKEHYYQSQEVQEGSVYHAFHTNEFTTAVCFNKITDAEENNFTEKVSVTEKKWIDKYMDLVFWLDIGQKKSSVCIYANRKEIADDRLELVYKLMVKTLKILLAE</sequence>
<dbReference type="FunFam" id="3.40.50.980:FF:000001">
    <property type="entry name" value="Non-ribosomal peptide synthetase"/>
    <property type="match status" value="3"/>
</dbReference>
<dbReference type="InterPro" id="IPR045851">
    <property type="entry name" value="AMP-bd_C_sf"/>
</dbReference>
<dbReference type="InterPro" id="IPR009081">
    <property type="entry name" value="PP-bd_ACP"/>
</dbReference>
<feature type="domain" description="Carrier" evidence="6">
    <location>
        <begin position="2260"/>
        <end position="2335"/>
    </location>
</feature>
<dbReference type="SUPFAM" id="SSF56801">
    <property type="entry name" value="Acetyl-CoA synthetase-like"/>
    <property type="match status" value="3"/>
</dbReference>
<dbReference type="InterPro" id="IPR006162">
    <property type="entry name" value="Ppantetheine_attach_site"/>
</dbReference>
<dbReference type="Gene3D" id="3.30.300.30">
    <property type="match status" value="3"/>
</dbReference>
<dbReference type="GO" id="GO:0043041">
    <property type="term" value="P:amino acid activation for nonribosomal peptide biosynthetic process"/>
    <property type="evidence" value="ECO:0007669"/>
    <property type="project" value="TreeGrafter"/>
</dbReference>
<comment type="cofactor">
    <cofactor evidence="1">
        <name>pantetheine 4'-phosphate</name>
        <dbReference type="ChEBI" id="CHEBI:47942"/>
    </cofactor>
</comment>
<dbReference type="STRING" id="37658.SAMN05661086_01164"/>
<dbReference type="InterPro" id="IPR000873">
    <property type="entry name" value="AMP-dep_synth/lig_dom"/>
</dbReference>
<dbReference type="GO" id="GO:0005829">
    <property type="term" value="C:cytosol"/>
    <property type="evidence" value="ECO:0007669"/>
    <property type="project" value="TreeGrafter"/>
</dbReference>
<dbReference type="SUPFAM" id="SSF47336">
    <property type="entry name" value="ACP-like"/>
    <property type="match status" value="3"/>
</dbReference>
<feature type="domain" description="Carrier" evidence="6">
    <location>
        <begin position="3281"/>
        <end position="3356"/>
    </location>
</feature>
<dbReference type="PROSITE" id="PS00455">
    <property type="entry name" value="AMP_BINDING"/>
    <property type="match status" value="3"/>
</dbReference>
<evidence type="ECO:0000313" key="7">
    <source>
        <dbReference type="EMBL" id="SFR69994.1"/>
    </source>
</evidence>
<evidence type="ECO:0000259" key="6">
    <source>
        <dbReference type="PROSITE" id="PS50075"/>
    </source>
</evidence>
<organism evidence="7 8">
    <name type="scientific">Anaeromicropila populeti</name>
    <dbReference type="NCBI Taxonomy" id="37658"/>
    <lineage>
        <taxon>Bacteria</taxon>
        <taxon>Bacillati</taxon>
        <taxon>Bacillota</taxon>
        <taxon>Clostridia</taxon>
        <taxon>Lachnospirales</taxon>
        <taxon>Lachnospiraceae</taxon>
        <taxon>Anaeromicropila</taxon>
    </lineage>
</organism>
<reference evidence="7 8" key="1">
    <citation type="submission" date="2016-10" db="EMBL/GenBank/DDBJ databases">
        <authorList>
            <person name="de Groot N.N."/>
        </authorList>
    </citation>
    <scope>NUCLEOTIDE SEQUENCE [LARGE SCALE GENOMIC DNA]</scope>
    <source>
        <strain evidence="7 8">743A</strain>
    </source>
</reference>
<dbReference type="GO" id="GO:0031177">
    <property type="term" value="F:phosphopantetheine binding"/>
    <property type="evidence" value="ECO:0007669"/>
    <property type="project" value="InterPro"/>
</dbReference>
<dbReference type="InterPro" id="IPR001242">
    <property type="entry name" value="Condensation_dom"/>
</dbReference>
<dbReference type="GO" id="GO:0017000">
    <property type="term" value="P:antibiotic biosynthetic process"/>
    <property type="evidence" value="ECO:0007669"/>
    <property type="project" value="UniProtKB-KW"/>
</dbReference>
<dbReference type="CDD" id="cd19531">
    <property type="entry name" value="LCL_NRPS-like"/>
    <property type="match status" value="1"/>
</dbReference>
<dbReference type="CDD" id="cd05930">
    <property type="entry name" value="A_NRPS"/>
    <property type="match status" value="2"/>
</dbReference>
<dbReference type="EMBL" id="FOYZ01000003">
    <property type="protein sequence ID" value="SFR69994.1"/>
    <property type="molecule type" value="Genomic_DNA"/>
</dbReference>